<proteinExistence type="predicted"/>
<accession>A0A0E9UHF1</accession>
<reference evidence="1" key="1">
    <citation type="submission" date="2014-11" db="EMBL/GenBank/DDBJ databases">
        <authorList>
            <person name="Amaro Gonzalez C."/>
        </authorList>
    </citation>
    <scope>NUCLEOTIDE SEQUENCE</scope>
</reference>
<organism evidence="1">
    <name type="scientific">Anguilla anguilla</name>
    <name type="common">European freshwater eel</name>
    <name type="synonym">Muraena anguilla</name>
    <dbReference type="NCBI Taxonomy" id="7936"/>
    <lineage>
        <taxon>Eukaryota</taxon>
        <taxon>Metazoa</taxon>
        <taxon>Chordata</taxon>
        <taxon>Craniata</taxon>
        <taxon>Vertebrata</taxon>
        <taxon>Euteleostomi</taxon>
        <taxon>Actinopterygii</taxon>
        <taxon>Neopterygii</taxon>
        <taxon>Teleostei</taxon>
        <taxon>Anguilliformes</taxon>
        <taxon>Anguillidae</taxon>
        <taxon>Anguilla</taxon>
    </lineage>
</organism>
<sequence length="75" mass="8210">MVIWNPHVIAHSSSSLNLYVTFPLIQSPSLLWRGDFPQAPPMLLCHSSGVTPINKHLWSGGTSQQPKTLSAIFGN</sequence>
<reference evidence="1" key="2">
    <citation type="journal article" date="2015" name="Fish Shellfish Immunol.">
        <title>Early steps in the European eel (Anguilla anguilla)-Vibrio vulnificus interaction in the gills: Role of the RtxA13 toxin.</title>
        <authorList>
            <person name="Callol A."/>
            <person name="Pajuelo D."/>
            <person name="Ebbesson L."/>
            <person name="Teles M."/>
            <person name="MacKenzie S."/>
            <person name="Amaro C."/>
        </authorList>
    </citation>
    <scope>NUCLEOTIDE SEQUENCE</scope>
</reference>
<name>A0A0E9UHF1_ANGAN</name>
<dbReference type="AlphaFoldDB" id="A0A0E9UHF1"/>
<protein>
    <submittedName>
        <fullName evidence="1">Uncharacterized protein</fullName>
    </submittedName>
</protein>
<evidence type="ECO:0000313" key="1">
    <source>
        <dbReference type="EMBL" id="JAH65166.1"/>
    </source>
</evidence>
<dbReference type="EMBL" id="GBXM01043411">
    <property type="protein sequence ID" value="JAH65166.1"/>
    <property type="molecule type" value="Transcribed_RNA"/>
</dbReference>